<keyword evidence="5" id="KW-1185">Reference proteome</keyword>
<dbReference type="InterPro" id="IPR000825">
    <property type="entry name" value="SUF_FeS_clus_asmbl_SufBD_core"/>
</dbReference>
<evidence type="ECO:0000259" key="3">
    <source>
        <dbReference type="Pfam" id="PF19295"/>
    </source>
</evidence>
<dbReference type="PANTHER" id="PTHR43575:SF1">
    <property type="entry name" value="PROTEIN ABCI7, CHLOROPLASTIC"/>
    <property type="match status" value="1"/>
</dbReference>
<dbReference type="InterPro" id="IPR045595">
    <property type="entry name" value="SufBD_N"/>
</dbReference>
<reference evidence="4 5" key="1">
    <citation type="submission" date="2018-10" db="EMBL/GenBank/DDBJ databases">
        <authorList>
            <person name="Chen X."/>
        </authorList>
    </citation>
    <scope>NUCLEOTIDE SEQUENCE [LARGE SCALE GENOMIC DNA]</scope>
    <source>
        <strain evidence="4 5">YIM 102668</strain>
    </source>
</reference>
<dbReference type="OrthoDB" id="9768262at2"/>
<evidence type="ECO:0000313" key="5">
    <source>
        <dbReference type="Proteomes" id="UP000275348"/>
    </source>
</evidence>
<dbReference type="InterPro" id="IPR037284">
    <property type="entry name" value="SUF_FeS_clus_asmbl_SufBD_sf"/>
</dbReference>
<gene>
    <name evidence="4" type="primary">sufD</name>
    <name evidence="4" type="ORF">EAH69_09340</name>
</gene>
<dbReference type="InterPro" id="IPR011542">
    <property type="entry name" value="SUF_FeS_clus_asmbl_SufD"/>
</dbReference>
<protein>
    <submittedName>
        <fullName evidence="4">Fe-S cluster assembly protein SufD</fullName>
    </submittedName>
</protein>
<dbReference type="EMBL" id="RDOJ01000012">
    <property type="protein sequence ID" value="RLZ08717.1"/>
    <property type="molecule type" value="Genomic_DNA"/>
</dbReference>
<dbReference type="NCBIfam" id="TIGR01981">
    <property type="entry name" value="sufD"/>
    <property type="match status" value="1"/>
</dbReference>
<dbReference type="RefSeq" id="WP_121934936.1">
    <property type="nucleotide sequence ID" value="NZ_RDOJ01000012.1"/>
</dbReference>
<dbReference type="GO" id="GO:0016226">
    <property type="term" value="P:iron-sulfur cluster assembly"/>
    <property type="evidence" value="ECO:0007669"/>
    <property type="project" value="InterPro"/>
</dbReference>
<proteinExistence type="inferred from homology"/>
<evidence type="ECO:0000313" key="4">
    <source>
        <dbReference type="EMBL" id="RLZ08717.1"/>
    </source>
</evidence>
<dbReference type="InterPro" id="IPR055346">
    <property type="entry name" value="Fe-S_cluster_assembly_SufBD"/>
</dbReference>
<dbReference type="Pfam" id="PF01458">
    <property type="entry name" value="SUFBD_core"/>
    <property type="match status" value="1"/>
</dbReference>
<dbReference type="Proteomes" id="UP000275348">
    <property type="component" value="Unassembled WGS sequence"/>
</dbReference>
<feature type="domain" description="SUF system FeS cluster assembly SufBD core" evidence="2">
    <location>
        <begin position="175"/>
        <end position="405"/>
    </location>
</feature>
<evidence type="ECO:0000256" key="1">
    <source>
        <dbReference type="ARBA" id="ARBA00043967"/>
    </source>
</evidence>
<comment type="caution">
    <text evidence="4">The sequence shown here is derived from an EMBL/GenBank/DDBJ whole genome shotgun (WGS) entry which is preliminary data.</text>
</comment>
<organism evidence="4 5">
    <name type="scientific">Faecalibacter macacae</name>
    <dbReference type="NCBI Taxonomy" id="1859289"/>
    <lineage>
        <taxon>Bacteria</taxon>
        <taxon>Pseudomonadati</taxon>
        <taxon>Bacteroidota</taxon>
        <taxon>Flavobacteriia</taxon>
        <taxon>Flavobacteriales</taxon>
        <taxon>Weeksellaceae</taxon>
        <taxon>Faecalibacter</taxon>
    </lineage>
</organism>
<feature type="domain" description="SUF system FeS cluster assembly SufBD N-terminal" evidence="3">
    <location>
        <begin position="11"/>
        <end position="168"/>
    </location>
</feature>
<dbReference type="PANTHER" id="PTHR43575">
    <property type="entry name" value="PROTEIN ABCI7, CHLOROPLASTIC"/>
    <property type="match status" value="1"/>
</dbReference>
<dbReference type="Pfam" id="PF19295">
    <property type="entry name" value="SufBD_N"/>
    <property type="match status" value="1"/>
</dbReference>
<accession>A0A3L9M660</accession>
<name>A0A3L9M660_9FLAO</name>
<dbReference type="AlphaFoldDB" id="A0A3L9M660"/>
<evidence type="ECO:0000259" key="2">
    <source>
        <dbReference type="Pfam" id="PF01458"/>
    </source>
</evidence>
<comment type="similarity">
    <text evidence="1">Belongs to the iron-sulfur cluster assembly SufBD family.</text>
</comment>
<sequence length="439" mass="49235">MIDLKENLVSRHNAFLEANQTNPTVDGLRKEAIEIFNNEGFPKRKDEEWKYTNVAPLVKVDYTLNAEEATVDAETINGLFVNNLDSNKVVFVNGKFDAALSSIDSEEVTIKPLSEVLVDAPYQEVVEQFYGKIALKNEAFVALNNAYATEGFFVQVAKNKIVETPIEVLYIATGNTQEALLQPRNLVVIGDQAKVQIIEKHVTLNETANLTNALTEVNVGKNADLFLYKFQNDTDNVSLIDNTYINQERDSRAHVFTFAFGGKIVRNNLNFFQNGENCNSVMDGITMIENKQHVDHHTFVEHNFPNCESHELYKGIYDGKSEGVFNGKIFVHKEAQKLNAFQQNNNVLLSDTASINTKPQLEIFADDVKCSHGCTVGQLAEDSLFYMQQRGIPQKEAKALLLYAFASDALQRVAIEEIQNVVNHMIAAKLGVDIDFELN</sequence>
<dbReference type="SUPFAM" id="SSF101960">
    <property type="entry name" value="Stabilizer of iron transporter SufD"/>
    <property type="match status" value="1"/>
</dbReference>